<dbReference type="PANTHER" id="PTHR47163:SF2">
    <property type="entry name" value="SI:DKEY-17M8.2"/>
    <property type="match status" value="1"/>
</dbReference>
<dbReference type="OrthoDB" id="6412411at2759"/>
<proteinExistence type="predicted"/>
<dbReference type="EMBL" id="CACVKT020003839">
    <property type="protein sequence ID" value="CAC5386090.1"/>
    <property type="molecule type" value="Genomic_DNA"/>
</dbReference>
<keyword evidence="3" id="KW-1185">Reference proteome</keyword>
<dbReference type="AlphaFoldDB" id="A0A6J8BSM8"/>
<evidence type="ECO:0000259" key="1">
    <source>
        <dbReference type="SMART" id="SM01126"/>
    </source>
</evidence>
<feature type="domain" description="ISXO2-like transposase" evidence="1">
    <location>
        <begin position="53"/>
        <end position="184"/>
    </location>
</feature>
<reference evidence="2 3" key="1">
    <citation type="submission" date="2020-06" db="EMBL/GenBank/DDBJ databases">
        <authorList>
            <person name="Li R."/>
            <person name="Bekaert M."/>
        </authorList>
    </citation>
    <scope>NUCLEOTIDE SEQUENCE [LARGE SCALE GENOMIC DNA]</scope>
    <source>
        <strain evidence="3">wild</strain>
    </source>
</reference>
<name>A0A6J8BSM8_MYTCO</name>
<dbReference type="InterPro" id="IPR053164">
    <property type="entry name" value="IS1016-like_transposase"/>
</dbReference>
<sequence>MPIKLKDLFIICEGIEKIIQWCISIGLILDLTGEIGTIIAVVCIEILKIDSEKIGGDSVFVEIDESKFGKRKYHKGCQVEGQWVFGGIERDSKKSFFATVENRTKETLLKLIKDNIKPGTTIISDCWKVYDCLGSEGFEHLKDNHSVYFVDPETGAHTNTIESTWRALKKSLPKYSTVKSLSFDFMILISVNIVYERNI</sequence>
<dbReference type="SMART" id="SM01126">
    <property type="entry name" value="DDE_Tnp_IS1595"/>
    <property type="match status" value="1"/>
</dbReference>
<accession>A0A6J8BSM8</accession>
<evidence type="ECO:0000313" key="3">
    <source>
        <dbReference type="Proteomes" id="UP000507470"/>
    </source>
</evidence>
<gene>
    <name evidence="2" type="ORF">MCOR_21570</name>
</gene>
<dbReference type="PANTHER" id="PTHR47163">
    <property type="entry name" value="DDE_TNP_IS1595 DOMAIN-CONTAINING PROTEIN"/>
    <property type="match status" value="1"/>
</dbReference>
<dbReference type="InterPro" id="IPR024445">
    <property type="entry name" value="Tnp_ISXO2-like"/>
</dbReference>
<protein>
    <recommendedName>
        <fullName evidence="1">ISXO2-like transposase domain-containing protein</fullName>
    </recommendedName>
</protein>
<dbReference type="Pfam" id="PF12762">
    <property type="entry name" value="DDE_Tnp_IS1595"/>
    <property type="match status" value="1"/>
</dbReference>
<evidence type="ECO:0000313" key="2">
    <source>
        <dbReference type="EMBL" id="CAC5386090.1"/>
    </source>
</evidence>
<dbReference type="Proteomes" id="UP000507470">
    <property type="component" value="Unassembled WGS sequence"/>
</dbReference>
<organism evidence="2 3">
    <name type="scientific">Mytilus coruscus</name>
    <name type="common">Sea mussel</name>
    <dbReference type="NCBI Taxonomy" id="42192"/>
    <lineage>
        <taxon>Eukaryota</taxon>
        <taxon>Metazoa</taxon>
        <taxon>Spiralia</taxon>
        <taxon>Lophotrochozoa</taxon>
        <taxon>Mollusca</taxon>
        <taxon>Bivalvia</taxon>
        <taxon>Autobranchia</taxon>
        <taxon>Pteriomorphia</taxon>
        <taxon>Mytilida</taxon>
        <taxon>Mytiloidea</taxon>
        <taxon>Mytilidae</taxon>
        <taxon>Mytilinae</taxon>
        <taxon>Mytilus</taxon>
    </lineage>
</organism>